<dbReference type="PROSITE" id="PS00086">
    <property type="entry name" value="CYTOCHROME_P450"/>
    <property type="match status" value="1"/>
</dbReference>
<proteinExistence type="inferred from homology"/>
<comment type="similarity">
    <text evidence="1 8">Belongs to the cytochrome P450 family.</text>
</comment>
<dbReference type="InterPro" id="IPR017972">
    <property type="entry name" value="Cyt_P450_CS"/>
</dbReference>
<feature type="transmembrane region" description="Helical" evidence="9">
    <location>
        <begin position="6"/>
        <end position="27"/>
    </location>
</feature>
<keyword evidence="11" id="KW-1185">Reference proteome</keyword>
<keyword evidence="6 8" id="KW-0503">Monooxygenase</keyword>
<keyword evidence="2 7" id="KW-0349">Heme</keyword>
<dbReference type="GO" id="GO:0005506">
    <property type="term" value="F:iron ion binding"/>
    <property type="evidence" value="ECO:0007669"/>
    <property type="project" value="InterPro"/>
</dbReference>
<evidence type="ECO:0000256" key="3">
    <source>
        <dbReference type="ARBA" id="ARBA00022723"/>
    </source>
</evidence>
<dbReference type="PRINTS" id="PR00385">
    <property type="entry name" value="P450"/>
</dbReference>
<dbReference type="GO" id="GO:0020037">
    <property type="term" value="F:heme binding"/>
    <property type="evidence" value="ECO:0007669"/>
    <property type="project" value="InterPro"/>
</dbReference>
<dbReference type="SUPFAM" id="SSF48264">
    <property type="entry name" value="Cytochrome P450"/>
    <property type="match status" value="1"/>
</dbReference>
<evidence type="ECO:0000256" key="2">
    <source>
        <dbReference type="ARBA" id="ARBA00022617"/>
    </source>
</evidence>
<evidence type="ECO:0000256" key="7">
    <source>
        <dbReference type="PIRSR" id="PIRSR602401-1"/>
    </source>
</evidence>
<dbReference type="OrthoDB" id="2789670at2759"/>
<organism evidence="10 11">
    <name type="scientific">Hibiscus syriacus</name>
    <name type="common">Rose of Sharon</name>
    <dbReference type="NCBI Taxonomy" id="106335"/>
    <lineage>
        <taxon>Eukaryota</taxon>
        <taxon>Viridiplantae</taxon>
        <taxon>Streptophyta</taxon>
        <taxon>Embryophyta</taxon>
        <taxon>Tracheophyta</taxon>
        <taxon>Spermatophyta</taxon>
        <taxon>Magnoliopsida</taxon>
        <taxon>eudicotyledons</taxon>
        <taxon>Gunneridae</taxon>
        <taxon>Pentapetalae</taxon>
        <taxon>rosids</taxon>
        <taxon>malvids</taxon>
        <taxon>Malvales</taxon>
        <taxon>Malvaceae</taxon>
        <taxon>Malvoideae</taxon>
        <taxon>Hibiscus</taxon>
    </lineage>
</organism>
<evidence type="ECO:0000256" key="4">
    <source>
        <dbReference type="ARBA" id="ARBA00023002"/>
    </source>
</evidence>
<comment type="cofactor">
    <cofactor evidence="7">
        <name>heme</name>
        <dbReference type="ChEBI" id="CHEBI:30413"/>
    </cofactor>
</comment>
<dbReference type="CDD" id="cd20654">
    <property type="entry name" value="CYP82"/>
    <property type="match status" value="1"/>
</dbReference>
<dbReference type="Pfam" id="PF00067">
    <property type="entry name" value="p450"/>
    <property type="match status" value="1"/>
</dbReference>
<dbReference type="PANTHER" id="PTHR47947">
    <property type="entry name" value="CYTOCHROME P450 82C3-RELATED"/>
    <property type="match status" value="1"/>
</dbReference>
<keyword evidence="3 7" id="KW-0479">Metal-binding</keyword>
<dbReference type="PANTHER" id="PTHR47947:SF44">
    <property type="entry name" value="CYTOCHROME P450 CYP82D47-LIKE"/>
    <property type="match status" value="1"/>
</dbReference>
<gene>
    <name evidence="10" type="ORF">F3Y22_tig00110458pilonHSYRG00147</name>
</gene>
<evidence type="ECO:0000256" key="9">
    <source>
        <dbReference type="SAM" id="Phobius"/>
    </source>
</evidence>
<sequence>MDIFHSLSSTSTIFASIIFLSSFIWIFKNTLKVLKRKGEAPEAGNSWPVIGHLHLLRGPKSAHIILSEMADKHGPIFTIKMGVHRALIVSDHETAKECLTINDKAFACRPSTLAMKLLSYNHAMFGFAPYGNEWRQLRKISTIELLSNYRLERLRHVRESEIKTSLKELYQLWDEKKDGAYNVLVDMKKWFENTTLNVILRMIVGQRIPISGNDAESETWKKALQEFFELSGKFGISDALPYLRWLDIGGDERLIMKVRKELDQVAQGWLQDHKRKRSSTLTSNEDFMDVMLSMGIETEKHDADTINKATCLGLTLAASDTTMVALTWAMSLLLNNKDELRKLRQELDIHVGKDRLVQESDIQKLVYLKAIIKETLRLYPAGPLGVPHESMEDCTVSGYHIPAGTRLFINISKIHRDPRVWSDPCEFRPQRFLSTHKDFDFRGKNFELIPFGSGRRMCPGVSFAVQVLEFVLASVVQGFELKTPLDEAVDMSESLGMTNLKATPLQLLITPRLPSPCY</sequence>
<evidence type="ECO:0000256" key="1">
    <source>
        <dbReference type="ARBA" id="ARBA00010617"/>
    </source>
</evidence>
<dbReference type="PRINTS" id="PR00463">
    <property type="entry name" value="EP450I"/>
</dbReference>
<dbReference type="AlphaFoldDB" id="A0A6A3AL32"/>
<reference evidence="10" key="1">
    <citation type="submission" date="2019-09" db="EMBL/GenBank/DDBJ databases">
        <title>Draft genome information of white flower Hibiscus syriacus.</title>
        <authorList>
            <person name="Kim Y.-M."/>
        </authorList>
    </citation>
    <scope>NUCLEOTIDE SEQUENCE [LARGE SCALE GENOMIC DNA]</scope>
    <source>
        <strain evidence="10">YM2019G1</strain>
    </source>
</reference>
<feature type="binding site" description="axial binding residue" evidence="7">
    <location>
        <position position="458"/>
    </location>
    <ligand>
        <name>heme</name>
        <dbReference type="ChEBI" id="CHEBI:30413"/>
    </ligand>
    <ligandPart>
        <name>Fe</name>
        <dbReference type="ChEBI" id="CHEBI:18248"/>
    </ligandPart>
</feature>
<dbReference type="GO" id="GO:0016709">
    <property type="term" value="F:oxidoreductase activity, acting on paired donors, with incorporation or reduction of molecular oxygen, NAD(P)H as one donor, and incorporation of one atom of oxygen"/>
    <property type="evidence" value="ECO:0007669"/>
    <property type="project" value="UniProtKB-ARBA"/>
</dbReference>
<dbReference type="Gene3D" id="1.10.630.10">
    <property type="entry name" value="Cytochrome P450"/>
    <property type="match status" value="1"/>
</dbReference>
<evidence type="ECO:0000313" key="11">
    <source>
        <dbReference type="Proteomes" id="UP000436088"/>
    </source>
</evidence>
<keyword evidence="9" id="KW-0472">Membrane</keyword>
<keyword evidence="9" id="KW-1133">Transmembrane helix</keyword>
<accession>A0A6A3AL32</accession>
<evidence type="ECO:0000313" key="10">
    <source>
        <dbReference type="EMBL" id="KAE8704177.1"/>
    </source>
</evidence>
<keyword evidence="5 7" id="KW-0408">Iron</keyword>
<dbReference type="InterPro" id="IPR036396">
    <property type="entry name" value="Cyt_P450_sf"/>
</dbReference>
<dbReference type="InterPro" id="IPR002401">
    <property type="entry name" value="Cyt_P450_E_grp-I"/>
</dbReference>
<keyword evidence="4 8" id="KW-0560">Oxidoreductase</keyword>
<keyword evidence="9" id="KW-0812">Transmembrane</keyword>
<dbReference type="InterPro" id="IPR001128">
    <property type="entry name" value="Cyt_P450"/>
</dbReference>
<comment type="caution">
    <text evidence="10">The sequence shown here is derived from an EMBL/GenBank/DDBJ whole genome shotgun (WGS) entry which is preliminary data.</text>
</comment>
<evidence type="ECO:0000256" key="6">
    <source>
        <dbReference type="ARBA" id="ARBA00023033"/>
    </source>
</evidence>
<dbReference type="EMBL" id="VEPZ02000994">
    <property type="protein sequence ID" value="KAE8704177.1"/>
    <property type="molecule type" value="Genomic_DNA"/>
</dbReference>
<dbReference type="Proteomes" id="UP000436088">
    <property type="component" value="Unassembled WGS sequence"/>
</dbReference>
<name>A0A6A3AL32_HIBSY</name>
<dbReference type="InterPro" id="IPR050651">
    <property type="entry name" value="Plant_Cytochrome_P450_Monoox"/>
</dbReference>
<evidence type="ECO:0000256" key="8">
    <source>
        <dbReference type="RuleBase" id="RU000461"/>
    </source>
</evidence>
<dbReference type="FunFam" id="1.10.630.10:FF:000026">
    <property type="entry name" value="Cytochrome P450 82C4"/>
    <property type="match status" value="1"/>
</dbReference>
<protein>
    <submittedName>
        <fullName evidence="10">Cytochrome P450</fullName>
    </submittedName>
</protein>
<evidence type="ECO:0000256" key="5">
    <source>
        <dbReference type="ARBA" id="ARBA00023004"/>
    </source>
</evidence>